<name>A0A0B7ASG6_9EUPU</name>
<proteinExistence type="predicted"/>
<sequence length="80" mass="9139">VFSEALGTCTLFVCWSNRSNSDCGEMLETCLVQKCDDFLLKINFFRDQSNVTEEEGKEKHGLITSRVDQKRTFPHLSAFS</sequence>
<reference evidence="1" key="1">
    <citation type="submission" date="2014-12" db="EMBL/GenBank/DDBJ databases">
        <title>Insight into the proteome of Arion vulgaris.</title>
        <authorList>
            <person name="Aradska J."/>
            <person name="Bulat T."/>
            <person name="Smidak R."/>
            <person name="Sarate P."/>
            <person name="Gangsoo J."/>
            <person name="Sialana F."/>
            <person name="Bilban M."/>
            <person name="Lubec G."/>
        </authorList>
    </citation>
    <scope>NUCLEOTIDE SEQUENCE</scope>
    <source>
        <tissue evidence="1">Skin</tissue>
    </source>
</reference>
<evidence type="ECO:0000313" key="1">
    <source>
        <dbReference type="EMBL" id="CEK83552.1"/>
    </source>
</evidence>
<feature type="non-terminal residue" evidence="1">
    <location>
        <position position="1"/>
    </location>
</feature>
<dbReference type="EMBL" id="HACG01036687">
    <property type="protein sequence ID" value="CEK83552.1"/>
    <property type="molecule type" value="Transcribed_RNA"/>
</dbReference>
<accession>A0A0B7ASG6</accession>
<dbReference type="AlphaFoldDB" id="A0A0B7ASG6"/>
<organism evidence="1">
    <name type="scientific">Arion vulgaris</name>
    <dbReference type="NCBI Taxonomy" id="1028688"/>
    <lineage>
        <taxon>Eukaryota</taxon>
        <taxon>Metazoa</taxon>
        <taxon>Spiralia</taxon>
        <taxon>Lophotrochozoa</taxon>
        <taxon>Mollusca</taxon>
        <taxon>Gastropoda</taxon>
        <taxon>Heterobranchia</taxon>
        <taxon>Euthyneura</taxon>
        <taxon>Panpulmonata</taxon>
        <taxon>Eupulmonata</taxon>
        <taxon>Stylommatophora</taxon>
        <taxon>Helicina</taxon>
        <taxon>Arionoidea</taxon>
        <taxon>Arionidae</taxon>
        <taxon>Arion</taxon>
    </lineage>
</organism>
<gene>
    <name evidence="1" type="primary">ORF137620</name>
</gene>
<protein>
    <submittedName>
        <fullName evidence="1">Uncharacterized protein</fullName>
    </submittedName>
</protein>